<reference evidence="1 2" key="1">
    <citation type="submission" date="2016-02" db="EMBL/GenBank/DDBJ databases">
        <authorList>
            <person name="Wen L."/>
            <person name="He K."/>
            <person name="Yang H."/>
        </authorList>
    </citation>
    <scope>NUCLEOTIDE SEQUENCE [LARGE SCALE GENOMIC DNA]</scope>
    <source>
        <strain evidence="1 2">CZ1127</strain>
    </source>
</reference>
<dbReference type="Pfam" id="PF02597">
    <property type="entry name" value="ThiS"/>
    <property type="match status" value="1"/>
</dbReference>
<organism evidence="1 2">
    <name type="scientific">Wenyingzhuangia fucanilytica</name>
    <dbReference type="NCBI Taxonomy" id="1790137"/>
    <lineage>
        <taxon>Bacteria</taxon>
        <taxon>Pseudomonadati</taxon>
        <taxon>Bacteroidota</taxon>
        <taxon>Flavobacteriia</taxon>
        <taxon>Flavobacteriales</taxon>
        <taxon>Flavobacteriaceae</taxon>
        <taxon>Wenyingzhuangia</taxon>
    </lineage>
</organism>
<dbReference type="PANTHER" id="PTHR34472:SF1">
    <property type="entry name" value="SULFUR CARRIER PROTEIN THIS"/>
    <property type="match status" value="1"/>
</dbReference>
<evidence type="ECO:0000313" key="1">
    <source>
        <dbReference type="EMBL" id="ANW97007.1"/>
    </source>
</evidence>
<dbReference type="NCBIfam" id="TIGR01683">
    <property type="entry name" value="thiS"/>
    <property type="match status" value="1"/>
</dbReference>
<dbReference type="InterPro" id="IPR012675">
    <property type="entry name" value="Beta-grasp_dom_sf"/>
</dbReference>
<dbReference type="CDD" id="cd00565">
    <property type="entry name" value="Ubl_ThiS"/>
    <property type="match status" value="1"/>
</dbReference>
<accession>A0A1B1Y8B3</accession>
<dbReference type="EMBL" id="CP014224">
    <property type="protein sequence ID" value="ANW97007.1"/>
    <property type="molecule type" value="Genomic_DNA"/>
</dbReference>
<dbReference type="PANTHER" id="PTHR34472">
    <property type="entry name" value="SULFUR CARRIER PROTEIN THIS"/>
    <property type="match status" value="1"/>
</dbReference>
<name>A0A1B1Y8B3_9FLAO</name>
<sequence>MITVKVNNLSKEISENSSVEQLLLQLSQPGNGIAVAINQQIISKSNWNQHQLNQGDDVLIIQATQGG</sequence>
<dbReference type="OrthoDB" id="1525151at2"/>
<dbReference type="InterPro" id="IPR016155">
    <property type="entry name" value="Mopterin_synth/thiamin_S_b"/>
</dbReference>
<dbReference type="KEGG" id="wfu:AXE80_12260"/>
<protein>
    <submittedName>
        <fullName evidence="1">Thiamine biosynthesis protein</fullName>
    </submittedName>
</protein>
<dbReference type="Gene3D" id="3.10.20.30">
    <property type="match status" value="1"/>
</dbReference>
<dbReference type="AlphaFoldDB" id="A0A1B1Y8B3"/>
<dbReference type="Proteomes" id="UP000092967">
    <property type="component" value="Chromosome"/>
</dbReference>
<keyword evidence="2" id="KW-1185">Reference proteome</keyword>
<dbReference type="SUPFAM" id="SSF54285">
    <property type="entry name" value="MoaD/ThiS"/>
    <property type="match status" value="1"/>
</dbReference>
<dbReference type="STRING" id="1790137.AXE80_12260"/>
<dbReference type="RefSeq" id="WP_068827761.1">
    <property type="nucleotide sequence ID" value="NZ_CP014224.1"/>
</dbReference>
<dbReference type="InterPro" id="IPR003749">
    <property type="entry name" value="ThiS/MoaD-like"/>
</dbReference>
<proteinExistence type="predicted"/>
<dbReference type="InterPro" id="IPR010035">
    <property type="entry name" value="Thi_S"/>
</dbReference>
<evidence type="ECO:0000313" key="2">
    <source>
        <dbReference type="Proteomes" id="UP000092967"/>
    </source>
</evidence>
<gene>
    <name evidence="1" type="ORF">AXE80_12260</name>
</gene>